<dbReference type="PANTHER" id="PTHR33495">
    <property type="entry name" value="ANTI-SIGMA FACTOR ANTAGONIST TM_1081-RELATED-RELATED"/>
    <property type="match status" value="1"/>
</dbReference>
<organism evidence="5 9">
    <name type="scientific">Antrihabitans spumae</name>
    <dbReference type="NCBI Taxonomy" id="3373370"/>
    <lineage>
        <taxon>Bacteria</taxon>
        <taxon>Bacillati</taxon>
        <taxon>Actinomycetota</taxon>
        <taxon>Actinomycetes</taxon>
        <taxon>Mycobacteriales</taxon>
        <taxon>Nocardiaceae</taxon>
        <taxon>Antrihabitans</taxon>
    </lineage>
</organism>
<evidence type="ECO:0000313" key="6">
    <source>
        <dbReference type="EMBL" id="MFH5245505.1"/>
    </source>
</evidence>
<evidence type="ECO:0000313" key="8">
    <source>
        <dbReference type="Proteomes" id="UP001609176"/>
    </source>
</evidence>
<keyword evidence="9" id="KW-1185">Reference proteome</keyword>
<evidence type="ECO:0000313" key="7">
    <source>
        <dbReference type="Proteomes" id="UP001609175"/>
    </source>
</evidence>
<dbReference type="EMBL" id="JBIMSN010000146">
    <property type="protein sequence ID" value="MFH5232426.1"/>
    <property type="molecule type" value="Genomic_DNA"/>
</dbReference>
<protein>
    <recommendedName>
        <fullName evidence="2">Anti-sigma factor antagonist</fullName>
    </recommendedName>
</protein>
<comment type="caution">
    <text evidence="5">The sequence shown here is derived from an EMBL/GenBank/DDBJ whole genome shotgun (WGS) entry which is preliminary data.</text>
</comment>
<proteinExistence type="inferred from homology"/>
<dbReference type="Proteomes" id="UP001609219">
    <property type="component" value="Unassembled WGS sequence"/>
</dbReference>
<dbReference type="Proteomes" id="UP001609175">
    <property type="component" value="Unassembled WGS sequence"/>
</dbReference>
<comment type="similarity">
    <text evidence="1 2">Belongs to the anti-sigma-factor antagonist family.</text>
</comment>
<dbReference type="SUPFAM" id="SSF52091">
    <property type="entry name" value="SpoIIaa-like"/>
    <property type="match status" value="1"/>
</dbReference>
<dbReference type="CDD" id="cd07043">
    <property type="entry name" value="STAS_anti-anti-sigma_factors"/>
    <property type="match status" value="1"/>
</dbReference>
<evidence type="ECO:0000313" key="9">
    <source>
        <dbReference type="Proteomes" id="UP001609219"/>
    </source>
</evidence>
<gene>
    <name evidence="6" type="ORF">ACHIPV_27060</name>
    <name evidence="4" type="ORF">ACHIPZ_04355</name>
    <name evidence="5" type="ORF">ACHIRB_28225</name>
</gene>
<sequence length="121" mass="12708">MGSNLDISVDVDVTVSTRNATVVRVAGTIDLVTAPVLSEAIERAMAPGPPRVVIDLSAVEFLSAVGMTMLLHAHQSASTRLAVVADGRATSRPMTLLGLDRTLAIYPTLDAALSDSHDREI</sequence>
<dbReference type="NCBIfam" id="TIGR00377">
    <property type="entry name" value="ant_ant_sig"/>
    <property type="match status" value="1"/>
</dbReference>
<dbReference type="InterPro" id="IPR002645">
    <property type="entry name" value="STAS_dom"/>
</dbReference>
<dbReference type="Proteomes" id="UP001609176">
    <property type="component" value="Unassembled WGS sequence"/>
</dbReference>
<feature type="domain" description="STAS" evidence="3">
    <location>
        <begin position="19"/>
        <end position="116"/>
    </location>
</feature>
<evidence type="ECO:0000313" key="5">
    <source>
        <dbReference type="EMBL" id="MFH5232426.1"/>
    </source>
</evidence>
<dbReference type="EMBL" id="JBIMSP010000079">
    <property type="protein sequence ID" value="MFH5245505.1"/>
    <property type="molecule type" value="Genomic_DNA"/>
</dbReference>
<dbReference type="RefSeq" id="WP_395112855.1">
    <property type="nucleotide sequence ID" value="NZ_JBIMSN010000146.1"/>
</dbReference>
<dbReference type="PROSITE" id="PS50801">
    <property type="entry name" value="STAS"/>
    <property type="match status" value="1"/>
</dbReference>
<reference evidence="7 8" key="1">
    <citation type="submission" date="2024-10" db="EMBL/GenBank/DDBJ databases">
        <authorList>
            <person name="Riesco R."/>
        </authorList>
    </citation>
    <scope>NUCLEOTIDE SEQUENCE [LARGE SCALE GENOMIC DNA]</scope>
    <source>
        <strain evidence="6 8">NCIMB 15448</strain>
        <strain evidence="4 7">NCIMB 15449</strain>
        <strain evidence="5 9">NCIMB 15450</strain>
    </source>
</reference>
<evidence type="ECO:0000256" key="1">
    <source>
        <dbReference type="ARBA" id="ARBA00009013"/>
    </source>
</evidence>
<dbReference type="Gene3D" id="3.30.750.24">
    <property type="entry name" value="STAS domain"/>
    <property type="match status" value="1"/>
</dbReference>
<dbReference type="PANTHER" id="PTHR33495:SF13">
    <property type="entry name" value="ANTI-SIGMA-F FACTOR ANTAGONIST RSFB"/>
    <property type="match status" value="1"/>
</dbReference>
<dbReference type="Pfam" id="PF01740">
    <property type="entry name" value="STAS"/>
    <property type="match status" value="1"/>
</dbReference>
<name>A0ABW7KD18_9NOCA</name>
<dbReference type="InterPro" id="IPR036513">
    <property type="entry name" value="STAS_dom_sf"/>
</dbReference>
<evidence type="ECO:0000256" key="2">
    <source>
        <dbReference type="RuleBase" id="RU003749"/>
    </source>
</evidence>
<evidence type="ECO:0000259" key="3">
    <source>
        <dbReference type="PROSITE" id="PS50801"/>
    </source>
</evidence>
<dbReference type="EMBL" id="JBIMSO010000019">
    <property type="protein sequence ID" value="MFH5207453.1"/>
    <property type="molecule type" value="Genomic_DNA"/>
</dbReference>
<evidence type="ECO:0000313" key="4">
    <source>
        <dbReference type="EMBL" id="MFH5207453.1"/>
    </source>
</evidence>
<dbReference type="InterPro" id="IPR003658">
    <property type="entry name" value="Anti-sigma_ant"/>
</dbReference>
<accession>A0ABW7KD18</accession>